<dbReference type="PRINTS" id="PR00344">
    <property type="entry name" value="BCTRLSENSOR"/>
</dbReference>
<proteinExistence type="predicted"/>
<accession>A0A2U3QER2</accession>
<dbReference type="Gene3D" id="3.30.565.10">
    <property type="entry name" value="Histidine kinase-like ATPase, C-terminal domain"/>
    <property type="match status" value="1"/>
</dbReference>
<comment type="catalytic activity">
    <reaction evidence="1">
        <text>ATP + protein L-histidine = ADP + protein N-phospho-L-histidine.</text>
        <dbReference type="EC" id="2.7.13.3"/>
    </reaction>
</comment>
<evidence type="ECO:0000256" key="4">
    <source>
        <dbReference type="ARBA" id="ARBA00022777"/>
    </source>
</evidence>
<dbReference type="InterPro" id="IPR036890">
    <property type="entry name" value="HATPase_C_sf"/>
</dbReference>
<evidence type="ECO:0000256" key="3">
    <source>
        <dbReference type="ARBA" id="ARBA00022679"/>
    </source>
</evidence>
<dbReference type="EC" id="2.7.13.3" evidence="2"/>
<dbReference type="PANTHER" id="PTHR42878">
    <property type="entry name" value="TWO-COMPONENT HISTIDINE KINASE"/>
    <property type="match status" value="1"/>
</dbReference>
<sequence>MRIIRYFLMLSVMFITWSVLGMVYLDRFVEPFDRLRPLLMPWKVPEPEGATTGERMASMQRQLASSKKTANYAFFGMSGAFAVFCVYLTFVYQQKQRRVRENELLLFKNREIARRNEFIRYISATIGHEFKNNLGRIKRRIDLLPGLTPDVKGRLDENLEKLFADIDIFKKISDEREASLIDFTGVDIRAMLAVLAKENADAADFTFEGGRNLPAITASEPLIKTVFENLIDNSIKYKKPEQPRALITVGWSVDADHQRRYLSFSFRDQGIGMDEIEADRCFYRGKGTGKGWGQGLYFAKYVVGLHAGKIRVGMDNTAQGFGTEIIIKLPFVEEAAHG</sequence>
<reference evidence="8" key="1">
    <citation type="submission" date="2018-03" db="EMBL/GenBank/DDBJ databases">
        <authorList>
            <person name="Zecchin S."/>
        </authorList>
    </citation>
    <scope>NUCLEOTIDE SEQUENCE [LARGE SCALE GENOMIC DNA]</scope>
</reference>
<dbReference type="AlphaFoldDB" id="A0A2U3QER2"/>
<keyword evidence="4 7" id="KW-0418">Kinase</keyword>
<keyword evidence="5" id="KW-1133">Transmembrane helix</keyword>
<gene>
    <name evidence="7" type="ORF">NBG4_130026</name>
</gene>
<protein>
    <recommendedName>
        <fullName evidence="2">histidine kinase</fullName>
        <ecNumber evidence="2">2.7.13.3</ecNumber>
    </recommendedName>
</protein>
<dbReference type="SUPFAM" id="SSF55874">
    <property type="entry name" value="ATPase domain of HSP90 chaperone/DNA topoisomerase II/histidine kinase"/>
    <property type="match status" value="1"/>
</dbReference>
<dbReference type="InterPro" id="IPR005467">
    <property type="entry name" value="His_kinase_dom"/>
</dbReference>
<dbReference type="InterPro" id="IPR004358">
    <property type="entry name" value="Sig_transdc_His_kin-like_C"/>
</dbReference>
<dbReference type="PANTHER" id="PTHR42878:SF14">
    <property type="entry name" value="OSMOLARITY TWO-COMPONENT SYSTEM PROTEIN SSK1"/>
    <property type="match status" value="1"/>
</dbReference>
<dbReference type="GO" id="GO:0004673">
    <property type="term" value="F:protein histidine kinase activity"/>
    <property type="evidence" value="ECO:0007669"/>
    <property type="project" value="UniProtKB-EC"/>
</dbReference>
<dbReference type="EMBL" id="OUUY01000035">
    <property type="protein sequence ID" value="SPP99903.1"/>
    <property type="molecule type" value="Genomic_DNA"/>
</dbReference>
<dbReference type="Pfam" id="PF02518">
    <property type="entry name" value="HATPase_c"/>
    <property type="match status" value="1"/>
</dbReference>
<keyword evidence="8" id="KW-1185">Reference proteome</keyword>
<dbReference type="InterPro" id="IPR050351">
    <property type="entry name" value="BphY/WalK/GraS-like"/>
</dbReference>
<evidence type="ECO:0000313" key="7">
    <source>
        <dbReference type="EMBL" id="SPP99903.1"/>
    </source>
</evidence>
<feature type="transmembrane region" description="Helical" evidence="5">
    <location>
        <begin position="72"/>
        <end position="92"/>
    </location>
</feature>
<evidence type="ECO:0000256" key="1">
    <source>
        <dbReference type="ARBA" id="ARBA00000085"/>
    </source>
</evidence>
<evidence type="ECO:0000313" key="8">
    <source>
        <dbReference type="Proteomes" id="UP000245125"/>
    </source>
</evidence>
<dbReference type="GO" id="GO:0007234">
    <property type="term" value="P:osmosensory signaling via phosphorelay pathway"/>
    <property type="evidence" value="ECO:0007669"/>
    <property type="project" value="TreeGrafter"/>
</dbReference>
<keyword evidence="5" id="KW-0472">Membrane</keyword>
<feature type="transmembrane region" description="Helical" evidence="5">
    <location>
        <begin position="7"/>
        <end position="25"/>
    </location>
</feature>
<dbReference type="InterPro" id="IPR003594">
    <property type="entry name" value="HATPase_dom"/>
</dbReference>
<dbReference type="SMART" id="SM00387">
    <property type="entry name" value="HATPase_c"/>
    <property type="match status" value="1"/>
</dbReference>
<name>A0A2U3QER2_9BACT</name>
<dbReference type="PROSITE" id="PS50109">
    <property type="entry name" value="HIS_KIN"/>
    <property type="match status" value="1"/>
</dbReference>
<keyword evidence="3 7" id="KW-0808">Transferase</keyword>
<feature type="domain" description="Histidine kinase" evidence="6">
    <location>
        <begin position="125"/>
        <end position="333"/>
    </location>
</feature>
<evidence type="ECO:0000259" key="6">
    <source>
        <dbReference type="PROSITE" id="PS50109"/>
    </source>
</evidence>
<dbReference type="GO" id="GO:0030295">
    <property type="term" value="F:protein kinase activator activity"/>
    <property type="evidence" value="ECO:0007669"/>
    <property type="project" value="TreeGrafter"/>
</dbReference>
<keyword evidence="5" id="KW-0812">Transmembrane</keyword>
<evidence type="ECO:0000256" key="2">
    <source>
        <dbReference type="ARBA" id="ARBA00012438"/>
    </source>
</evidence>
<organism evidence="7 8">
    <name type="scientific">Candidatus Sulfobium mesophilum</name>
    <dbReference type="NCBI Taxonomy" id="2016548"/>
    <lineage>
        <taxon>Bacteria</taxon>
        <taxon>Pseudomonadati</taxon>
        <taxon>Nitrospirota</taxon>
        <taxon>Nitrospiria</taxon>
        <taxon>Nitrospirales</taxon>
        <taxon>Nitrospiraceae</taxon>
        <taxon>Candidatus Sulfobium</taxon>
    </lineage>
</organism>
<evidence type="ECO:0000256" key="5">
    <source>
        <dbReference type="SAM" id="Phobius"/>
    </source>
</evidence>
<dbReference type="Proteomes" id="UP000245125">
    <property type="component" value="Unassembled WGS sequence"/>
</dbReference>
<dbReference type="GO" id="GO:0000156">
    <property type="term" value="F:phosphorelay response regulator activity"/>
    <property type="evidence" value="ECO:0007669"/>
    <property type="project" value="TreeGrafter"/>
</dbReference>